<evidence type="ECO:0000313" key="1">
    <source>
        <dbReference type="EMBL" id="KAI3695848.1"/>
    </source>
</evidence>
<sequence>MFTFKVKNCNCSCHENMVRKAVKKIGGVELVSINLLNGYERIGGYASSLSLPPPPPSAPVLPRQAAYGHPVTELPTAPAPLPYYYYGSSTSSDDHPKDHPCTIV</sequence>
<reference evidence="1 2" key="2">
    <citation type="journal article" date="2022" name="Mol. Ecol. Resour.">
        <title>The genomes of chicory, endive, great burdock and yacon provide insights into Asteraceae paleo-polyploidization history and plant inulin production.</title>
        <authorList>
            <person name="Fan W."/>
            <person name="Wang S."/>
            <person name="Wang H."/>
            <person name="Wang A."/>
            <person name="Jiang F."/>
            <person name="Liu H."/>
            <person name="Zhao H."/>
            <person name="Xu D."/>
            <person name="Zhang Y."/>
        </authorList>
    </citation>
    <scope>NUCLEOTIDE SEQUENCE [LARGE SCALE GENOMIC DNA]</scope>
    <source>
        <strain evidence="2">cv. Yunnan</strain>
        <tissue evidence="1">Leaves</tissue>
    </source>
</reference>
<dbReference type="Proteomes" id="UP001056120">
    <property type="component" value="Linkage Group LG26"/>
</dbReference>
<accession>A0ACB8ZE05</accession>
<gene>
    <name evidence="1" type="ORF">L1987_78850</name>
</gene>
<organism evidence="1 2">
    <name type="scientific">Smallanthus sonchifolius</name>
    <dbReference type="NCBI Taxonomy" id="185202"/>
    <lineage>
        <taxon>Eukaryota</taxon>
        <taxon>Viridiplantae</taxon>
        <taxon>Streptophyta</taxon>
        <taxon>Embryophyta</taxon>
        <taxon>Tracheophyta</taxon>
        <taxon>Spermatophyta</taxon>
        <taxon>Magnoliopsida</taxon>
        <taxon>eudicotyledons</taxon>
        <taxon>Gunneridae</taxon>
        <taxon>Pentapetalae</taxon>
        <taxon>asterids</taxon>
        <taxon>campanulids</taxon>
        <taxon>Asterales</taxon>
        <taxon>Asteraceae</taxon>
        <taxon>Asteroideae</taxon>
        <taxon>Heliantheae alliance</taxon>
        <taxon>Millerieae</taxon>
        <taxon>Smallanthus</taxon>
    </lineage>
</organism>
<name>A0ACB8ZE05_9ASTR</name>
<proteinExistence type="predicted"/>
<protein>
    <submittedName>
        <fullName evidence="1">Uncharacterized protein</fullName>
    </submittedName>
</protein>
<dbReference type="EMBL" id="CM042043">
    <property type="protein sequence ID" value="KAI3695848.1"/>
    <property type="molecule type" value="Genomic_DNA"/>
</dbReference>
<comment type="caution">
    <text evidence="1">The sequence shown here is derived from an EMBL/GenBank/DDBJ whole genome shotgun (WGS) entry which is preliminary data.</text>
</comment>
<evidence type="ECO:0000313" key="2">
    <source>
        <dbReference type="Proteomes" id="UP001056120"/>
    </source>
</evidence>
<keyword evidence="2" id="KW-1185">Reference proteome</keyword>
<reference evidence="2" key="1">
    <citation type="journal article" date="2022" name="Mol. Ecol. Resour.">
        <title>The genomes of chicory, endive, great burdock and yacon provide insights into Asteraceae palaeo-polyploidization history and plant inulin production.</title>
        <authorList>
            <person name="Fan W."/>
            <person name="Wang S."/>
            <person name="Wang H."/>
            <person name="Wang A."/>
            <person name="Jiang F."/>
            <person name="Liu H."/>
            <person name="Zhao H."/>
            <person name="Xu D."/>
            <person name="Zhang Y."/>
        </authorList>
    </citation>
    <scope>NUCLEOTIDE SEQUENCE [LARGE SCALE GENOMIC DNA]</scope>
    <source>
        <strain evidence="2">cv. Yunnan</strain>
    </source>
</reference>